<dbReference type="RefSeq" id="WP_013467997.1">
    <property type="nucleotide sequence ID" value="NZ_CP013050.1"/>
</dbReference>
<dbReference type="GeneID" id="10042040"/>
<dbReference type="SMART" id="SM00966">
    <property type="entry name" value="SpoVT_AbrB"/>
    <property type="match status" value="1"/>
</dbReference>
<dbReference type="NCBIfam" id="TIGR01439">
    <property type="entry name" value="lp_hng_hel_AbrB"/>
    <property type="match status" value="1"/>
</dbReference>
<dbReference type="Pfam" id="PF04014">
    <property type="entry name" value="MazE_antitoxin"/>
    <property type="match status" value="1"/>
</dbReference>
<accession>A0A0S1XD93</accession>
<gene>
    <name evidence="2" type="ORF">TBCH5v1_1833</name>
</gene>
<name>A0A0S1XD93_THEBA</name>
<proteinExistence type="predicted"/>
<dbReference type="PROSITE" id="PS51740">
    <property type="entry name" value="SPOVT_ABRB"/>
    <property type="match status" value="1"/>
</dbReference>
<sequence>MVTVTRKYQVTIPKEVREALNIKAGDEVVFVKTKEGYVIMKFEDLLEEMTELSKDIDETTEEMREGLSKIFRRKADEDSS</sequence>
<organism evidence="2 3">
    <name type="scientific">Thermococcus barophilus</name>
    <dbReference type="NCBI Taxonomy" id="55802"/>
    <lineage>
        <taxon>Archaea</taxon>
        <taxon>Methanobacteriati</taxon>
        <taxon>Methanobacteriota</taxon>
        <taxon>Thermococci</taxon>
        <taxon>Thermococcales</taxon>
        <taxon>Thermococcaceae</taxon>
        <taxon>Thermococcus</taxon>
    </lineage>
</organism>
<dbReference type="InterPro" id="IPR037914">
    <property type="entry name" value="SpoVT-AbrB_sf"/>
</dbReference>
<dbReference type="Gene3D" id="2.10.260.10">
    <property type="match status" value="1"/>
</dbReference>
<feature type="domain" description="SpoVT-AbrB" evidence="1">
    <location>
        <begin position="1"/>
        <end position="45"/>
    </location>
</feature>
<dbReference type="STRING" id="55802.TBCH5v1_1833"/>
<dbReference type="GO" id="GO:0003677">
    <property type="term" value="F:DNA binding"/>
    <property type="evidence" value="ECO:0007669"/>
    <property type="project" value="InterPro"/>
</dbReference>
<evidence type="ECO:0000313" key="2">
    <source>
        <dbReference type="EMBL" id="ALM75742.1"/>
    </source>
</evidence>
<dbReference type="SUPFAM" id="SSF89447">
    <property type="entry name" value="AbrB/MazE/MraZ-like"/>
    <property type="match status" value="1"/>
</dbReference>
<evidence type="ECO:0000259" key="1">
    <source>
        <dbReference type="PROSITE" id="PS51740"/>
    </source>
</evidence>
<dbReference type="EMBL" id="CP013050">
    <property type="protein sequence ID" value="ALM75742.1"/>
    <property type="molecule type" value="Genomic_DNA"/>
</dbReference>
<dbReference type="PATRIC" id="fig|55802.8.peg.1816"/>
<dbReference type="PANTHER" id="PTHR34860">
    <property type="entry name" value="REPRESSOR-LIKE PROTEIN SSO7C3"/>
    <property type="match status" value="1"/>
</dbReference>
<dbReference type="OMA" id="GFKDFDK"/>
<dbReference type="AlphaFoldDB" id="A0A0S1XD93"/>
<dbReference type="InterPro" id="IPR007159">
    <property type="entry name" value="SpoVT-AbrB_dom"/>
</dbReference>
<evidence type="ECO:0000313" key="3">
    <source>
        <dbReference type="Proteomes" id="UP000066042"/>
    </source>
</evidence>
<dbReference type="Proteomes" id="UP000066042">
    <property type="component" value="Chromosome"/>
</dbReference>
<dbReference type="GeneID" id="26137073"/>
<dbReference type="InterPro" id="IPR052975">
    <property type="entry name" value="Repressor-like_regulatory"/>
</dbReference>
<dbReference type="PANTHER" id="PTHR34860:SF7">
    <property type="entry name" value="TRANSCRIPTION REGULATOR, SPOVT_ABRB FAMILY"/>
    <property type="match status" value="1"/>
</dbReference>
<protein>
    <recommendedName>
        <fullName evidence="1">SpoVT-AbrB domain-containing protein</fullName>
    </recommendedName>
</protein>
<reference evidence="2 3" key="1">
    <citation type="journal article" date="2016" name="Genome Announc.">
        <title>Complete genome sequence of the hyperthermophilic and piezophilic archaeon Thermococcus barophilus Ch5, capable of growth at the expense of hydrogenogenesis from carbon monoxide and formate.</title>
        <authorList>
            <person name="Oger P."/>
            <person name="Sokolova T.G."/>
            <person name="Kozhevnikova D.A."/>
            <person name="Taranov E.A."/>
            <person name="Vannier P."/>
            <person name="Lee H.S."/>
            <person name="Kwon K.K."/>
            <person name="Kang S.G."/>
            <person name="Lee J.H."/>
            <person name="Bonch-Osmolovskaya E.A."/>
            <person name="Lebedinsky A.V."/>
        </authorList>
    </citation>
    <scope>NUCLEOTIDE SEQUENCE [LARGE SCALE GENOMIC DNA]</scope>
    <source>
        <strain evidence="3">Ch5</strain>
    </source>
</reference>